<dbReference type="InterPro" id="IPR036661">
    <property type="entry name" value="Luciferase-like_sf"/>
</dbReference>
<sequence length="375" mass="39177">MKVMTALFGPTDAVRRAQELKEAGASGVFTFEGPHDVFTPLVLASQVRGLDVMSNVAIGFPRNPVQLAHQAHDLQQLSEGRFILGLGTQIRAQIEKRYGADFDRPVERMRELVGALRAIFDSWATGERLDFRGEFYRHTLMTPTFVPPPSPHGPPPIYLGALGPRLTRATAEVADGLLVMPFGTTTFLREHTMPHVRAGLAAAGRGEDGFEVVPEVIVSVTGAGAGPGGGGRGGGGRGGGGRGGGGARDDDEHASTRRLLAFYGSTPAYKPVLDAHGWGDLQPELNAMSKQGRWQEMSSLITDEILHTIAACGTPAEVAAHIRERVESVGGMGGSSAGGSGGGGGGGGGRVCLYQTGPIATDALAQIVDELAGRP</sequence>
<dbReference type="KEGG" id="dlu:A6035_12550"/>
<dbReference type="SUPFAM" id="SSF51679">
    <property type="entry name" value="Bacterial luciferase-like"/>
    <property type="match status" value="2"/>
</dbReference>
<dbReference type="GO" id="GO:0016705">
    <property type="term" value="F:oxidoreductase activity, acting on paired donors, with incorporation or reduction of molecular oxygen"/>
    <property type="evidence" value="ECO:0007669"/>
    <property type="project" value="InterPro"/>
</dbReference>
<dbReference type="AlphaFoldDB" id="A0A2S1R987"/>
<reference evidence="3 4" key="1">
    <citation type="submission" date="2016-04" db="EMBL/GenBank/DDBJ databases">
        <title>Complete genome sequence of Dietzia lutea YIM 80766T, a strain isolated from desert soil in Egypt.</title>
        <authorList>
            <person name="Zhao J."/>
            <person name="Hu B."/>
            <person name="Geng S."/>
            <person name="Nie Y."/>
            <person name="Tang Y."/>
        </authorList>
    </citation>
    <scope>NUCLEOTIDE SEQUENCE [LARGE SCALE GENOMIC DNA]</scope>
    <source>
        <strain evidence="3 4">YIM 80766</strain>
    </source>
</reference>
<dbReference type="Proteomes" id="UP000244928">
    <property type="component" value="Chromosome"/>
</dbReference>
<dbReference type="NCBIfam" id="TIGR03617">
    <property type="entry name" value="F420_MSMEG_2256"/>
    <property type="match status" value="1"/>
</dbReference>
<organism evidence="3 4">
    <name type="scientific">Dietzia lutea</name>
    <dbReference type="NCBI Taxonomy" id="546160"/>
    <lineage>
        <taxon>Bacteria</taxon>
        <taxon>Bacillati</taxon>
        <taxon>Actinomycetota</taxon>
        <taxon>Actinomycetes</taxon>
        <taxon>Mycobacteriales</taxon>
        <taxon>Dietziaceae</taxon>
        <taxon>Dietzia</taxon>
    </lineage>
</organism>
<feature type="domain" description="Luciferase-like" evidence="2">
    <location>
        <begin position="248"/>
        <end position="328"/>
    </location>
</feature>
<feature type="domain" description="Luciferase-like" evidence="2">
    <location>
        <begin position="9"/>
        <end position="221"/>
    </location>
</feature>
<dbReference type="EMBL" id="CP015449">
    <property type="protein sequence ID" value="AWH92857.1"/>
    <property type="molecule type" value="Genomic_DNA"/>
</dbReference>
<evidence type="ECO:0000313" key="4">
    <source>
        <dbReference type="Proteomes" id="UP000244928"/>
    </source>
</evidence>
<dbReference type="InterPro" id="IPR019919">
    <property type="entry name" value="Lucif-like_OxRdtase_MSMEG_2256"/>
</dbReference>
<dbReference type="PANTHER" id="PTHR43244">
    <property type="match status" value="1"/>
</dbReference>
<proteinExistence type="predicted"/>
<dbReference type="CDD" id="cd01097">
    <property type="entry name" value="Tetrahydromethanopterin_reductase"/>
    <property type="match status" value="1"/>
</dbReference>
<feature type="compositionally biased region" description="Gly residues" evidence="1">
    <location>
        <begin position="223"/>
        <end position="246"/>
    </location>
</feature>
<keyword evidence="4" id="KW-1185">Reference proteome</keyword>
<dbReference type="RefSeq" id="WP_108848069.1">
    <property type="nucleotide sequence ID" value="NZ_CP015449.1"/>
</dbReference>
<gene>
    <name evidence="3" type="ORF">A6035_12550</name>
</gene>
<evidence type="ECO:0000259" key="2">
    <source>
        <dbReference type="Pfam" id="PF00296"/>
    </source>
</evidence>
<dbReference type="InterPro" id="IPR050564">
    <property type="entry name" value="F420-G6PD/mer"/>
</dbReference>
<dbReference type="Pfam" id="PF00296">
    <property type="entry name" value="Bac_luciferase"/>
    <property type="match status" value="2"/>
</dbReference>
<dbReference type="Gene3D" id="3.20.20.30">
    <property type="entry name" value="Luciferase-like domain"/>
    <property type="match status" value="2"/>
</dbReference>
<dbReference type="InterPro" id="IPR011251">
    <property type="entry name" value="Luciferase-like_dom"/>
</dbReference>
<accession>A0A2S1R987</accession>
<evidence type="ECO:0000256" key="1">
    <source>
        <dbReference type="SAM" id="MobiDB-lite"/>
    </source>
</evidence>
<feature type="region of interest" description="Disordered" evidence="1">
    <location>
        <begin position="223"/>
        <end position="252"/>
    </location>
</feature>
<name>A0A2S1R987_9ACTN</name>
<dbReference type="PANTHER" id="PTHR43244:SF2">
    <property type="entry name" value="CONSERVED HYPOTHETICAL ALANINE AND PROLINE-RICH PROTEIN"/>
    <property type="match status" value="1"/>
</dbReference>
<evidence type="ECO:0000313" key="3">
    <source>
        <dbReference type="EMBL" id="AWH92857.1"/>
    </source>
</evidence>
<protein>
    <submittedName>
        <fullName evidence="3">LLM class F420-dependent oxidoreductase</fullName>
    </submittedName>
</protein>